<evidence type="ECO:0000256" key="2">
    <source>
        <dbReference type="ARBA" id="ARBA00023002"/>
    </source>
</evidence>
<reference evidence="6" key="3">
    <citation type="submission" date="2012-02" db="EMBL/GenBank/DDBJ databases">
        <authorList>
            <person name="Vedler E."/>
        </authorList>
    </citation>
    <scope>NUCLEOTIDE SEQUENCE</scope>
    <source>
        <strain evidence="6">EST4002</strain>
        <plasmid evidence="6">pEST4011</plasmid>
    </source>
</reference>
<dbReference type="GO" id="GO:0046872">
    <property type="term" value="F:metal ion binding"/>
    <property type="evidence" value="ECO:0007669"/>
    <property type="project" value="InterPro"/>
</dbReference>
<reference evidence="6" key="1">
    <citation type="journal article" date="2000" name="Gene">
        <title>Analysis of the 2,4-dichlorophenoxyacetic acid-degradative plasmid pEST4011 of Achromobacter xylosoxidans subsp. denitrificans strain EST4002.</title>
        <authorList>
            <person name="Vedler E."/>
            <person name="Koiv V."/>
            <person name="Heinaru A."/>
        </authorList>
    </citation>
    <scope>NUCLEOTIDE SEQUENCE</scope>
    <source>
        <strain evidence="6">EST4002</strain>
        <plasmid evidence="6">pEST4011</plasmid>
    </source>
</reference>
<dbReference type="InterPro" id="IPR039697">
    <property type="entry name" value="Alcohol_dehydrogenase_Fe"/>
</dbReference>
<dbReference type="GO" id="GO:0004022">
    <property type="term" value="F:alcohol dehydrogenase (NAD+) activity"/>
    <property type="evidence" value="ECO:0007669"/>
    <property type="project" value="TreeGrafter"/>
</dbReference>
<dbReference type="Pfam" id="PF25137">
    <property type="entry name" value="ADH_Fe_C"/>
    <property type="match status" value="1"/>
</dbReference>
<geneLocation type="plasmid" evidence="6">
    <name>pEST4011</name>
</geneLocation>
<evidence type="ECO:0000256" key="3">
    <source>
        <dbReference type="ARBA" id="ARBA00023027"/>
    </source>
</evidence>
<evidence type="ECO:0000259" key="4">
    <source>
        <dbReference type="Pfam" id="PF00465"/>
    </source>
</evidence>
<reference evidence="6" key="2">
    <citation type="journal article" date="2004" name="J. Bacteriol.">
        <title>The completely sequenced plasmid pEST4011 contains a novel IncP1 backbone and a catabolic transposon harboring tfd genes for 2,4-dichlorophenoxyacetic acid degradation.</title>
        <authorList>
            <person name="Vedler E."/>
            <person name="Vahter M."/>
            <person name="Heinaru A."/>
        </authorList>
    </citation>
    <scope>NUCLEOTIDE SEQUENCE</scope>
    <source>
        <strain evidence="6">EST4002</strain>
        <plasmid evidence="6">pEST4011</plasmid>
    </source>
</reference>
<dbReference type="Gene3D" id="1.20.1090.10">
    <property type="entry name" value="Dehydroquinate synthase-like - alpha domain"/>
    <property type="match status" value="1"/>
</dbReference>
<feature type="domain" description="Alcohol dehydrogenase iron-type/glycerol dehydrogenase GldA" evidence="4">
    <location>
        <begin position="10"/>
        <end position="152"/>
    </location>
</feature>
<dbReference type="Pfam" id="PF00465">
    <property type="entry name" value="Fe-ADH"/>
    <property type="match status" value="1"/>
</dbReference>
<protein>
    <submittedName>
        <fullName evidence="6">TfdF</fullName>
    </submittedName>
</protein>
<dbReference type="GO" id="GO:0018506">
    <property type="term" value="F:maleylacetate reductase activity"/>
    <property type="evidence" value="ECO:0007669"/>
    <property type="project" value="InterPro"/>
</dbReference>
<sequence length="357" mass="37702">MLDFIYQGLPSRVRFGAGTISEIGAEAEKLGCRRAMVVVSAPQMADADRIQSTLGASCAGVFGGAVMHTPVEVTQAALERVRAWHADGIIALGGGSAIGLSKAIALHTDLPQLVIPTTYAGSEMTPILGQTESGVKTTQRTLKVLPETVIYDVELTYSLPLAMSICSGINAMAHSVEALYASDTNPIIRQLAEAGIAALYSGLPKLRDDARDPAVRAATLYGSWLSASCLASTSMGLHHKLCHTLGGALNLPHAETHTVVLPHAIAFNAPNVRDAVEILKRAMGGGGVAGRIYDIAKDAGVPVALRDIGMTESDIDKVTAAVMAKPYPNPRPLDQDLIRRLLRNAWAGVRPDHSTYL</sequence>
<organism evidence="6">
    <name type="scientific">Achromobacter denitrificans</name>
    <name type="common">Alcaligenes denitrificans</name>
    <dbReference type="NCBI Taxonomy" id="32002"/>
    <lineage>
        <taxon>Bacteria</taxon>
        <taxon>Pseudomonadati</taxon>
        <taxon>Pseudomonadota</taxon>
        <taxon>Betaproteobacteria</taxon>
        <taxon>Burkholderiales</taxon>
        <taxon>Alcaligenaceae</taxon>
        <taxon>Achromobacter</taxon>
    </lineage>
</organism>
<name>Q6QHP9_ACHDE</name>
<keyword evidence="6" id="KW-0614">Plasmid</keyword>
<dbReference type="Gene3D" id="3.40.50.1970">
    <property type="match status" value="1"/>
</dbReference>
<gene>
    <name evidence="6" type="primary">tfdF</name>
</gene>
<dbReference type="PANTHER" id="PTHR11496:SF102">
    <property type="entry name" value="ALCOHOL DEHYDROGENASE 4"/>
    <property type="match status" value="1"/>
</dbReference>
<dbReference type="RefSeq" id="WP_011171693.1">
    <property type="nucleotide sequence ID" value="NC_005793.2"/>
</dbReference>
<dbReference type="SUPFAM" id="SSF56796">
    <property type="entry name" value="Dehydroquinate synthase-like"/>
    <property type="match status" value="1"/>
</dbReference>
<keyword evidence="3" id="KW-0520">NAD</keyword>
<dbReference type="EMBL" id="AY540995">
    <property type="protein sequence ID" value="AAS49435.1"/>
    <property type="molecule type" value="Genomic_DNA"/>
</dbReference>
<dbReference type="InterPro" id="IPR056798">
    <property type="entry name" value="ADH_Fe_C"/>
</dbReference>
<dbReference type="PANTHER" id="PTHR11496">
    <property type="entry name" value="ALCOHOL DEHYDROGENASE"/>
    <property type="match status" value="1"/>
</dbReference>
<proteinExistence type="inferred from homology"/>
<evidence type="ECO:0000259" key="5">
    <source>
        <dbReference type="Pfam" id="PF25137"/>
    </source>
</evidence>
<comment type="similarity">
    <text evidence="1">Belongs to the iron-containing alcohol dehydrogenase family.</text>
</comment>
<dbReference type="CDD" id="cd08177">
    <property type="entry name" value="MAR"/>
    <property type="match status" value="1"/>
</dbReference>
<feature type="domain" description="Fe-containing alcohol dehydrogenase-like C-terminal" evidence="5">
    <location>
        <begin position="165"/>
        <end position="346"/>
    </location>
</feature>
<dbReference type="AlphaFoldDB" id="Q6QHP9"/>
<keyword evidence="2" id="KW-0560">Oxidoreductase</keyword>
<evidence type="ECO:0000313" key="6">
    <source>
        <dbReference type="EMBL" id="AAS49435.1"/>
    </source>
</evidence>
<accession>Q6QHP9</accession>
<dbReference type="InterPro" id="IPR001670">
    <property type="entry name" value="ADH_Fe/GldA"/>
</dbReference>
<evidence type="ECO:0000256" key="1">
    <source>
        <dbReference type="ARBA" id="ARBA00007358"/>
    </source>
</evidence>
<dbReference type="InterPro" id="IPR034786">
    <property type="entry name" value="MAR"/>
</dbReference>